<reference evidence="1" key="1">
    <citation type="submission" date="2009-01" db="EMBL/GenBank/DDBJ databases">
        <authorList>
            <person name="Qin X."/>
            <person name="Bachman B."/>
            <person name="Battles P."/>
            <person name="Bell A."/>
            <person name="Bess C."/>
            <person name="Bickham C."/>
            <person name="Chaboub L."/>
            <person name="Chen D."/>
            <person name="Coyle M."/>
            <person name="Deiros D.R."/>
            <person name="Dinh H."/>
            <person name="Forbes L."/>
            <person name="Fowler G."/>
            <person name="Francisco L."/>
            <person name="Fu Q."/>
            <person name="Gubbala S."/>
            <person name="Hale W."/>
            <person name="Han Y."/>
            <person name="Hemphill L."/>
            <person name="Highlander S.K."/>
            <person name="Hirani K."/>
            <person name="Hogues M."/>
            <person name="Jackson L."/>
            <person name="Jakkamsetti A."/>
            <person name="Javaid M."/>
            <person name="Jiang H."/>
            <person name="Korchina V."/>
            <person name="Kovar C."/>
            <person name="Lara F."/>
            <person name="Lee S."/>
            <person name="Mata R."/>
            <person name="Mathew T."/>
            <person name="Moen C."/>
            <person name="Morales K."/>
            <person name="Munidasa M."/>
            <person name="Nazareth L."/>
            <person name="Ngo R."/>
            <person name="Nguyen L."/>
            <person name="Okwuonu G."/>
            <person name="Ongeri F."/>
            <person name="Patil S."/>
            <person name="Petrosino J."/>
            <person name="Pham C."/>
            <person name="Pham P."/>
            <person name="Pu L.-L."/>
            <person name="Puazo M."/>
            <person name="Raj R."/>
            <person name="Reid J."/>
            <person name="Rouhana J."/>
            <person name="Saada N."/>
            <person name="Shang Y."/>
            <person name="Simmons D."/>
            <person name="Thornton R."/>
            <person name="Warren J."/>
            <person name="Weissenberger G."/>
            <person name="Zhang J."/>
            <person name="Zhang L."/>
            <person name="Zhou C."/>
            <person name="Zhu D."/>
            <person name="Muzny D."/>
            <person name="Worley K."/>
            <person name="Gibbs R."/>
        </authorList>
    </citation>
    <scope>NUCLEOTIDE SEQUENCE [LARGE SCALE GENOMIC DNA]</scope>
    <source>
        <strain evidence="1">LMS2-1</strain>
    </source>
</reference>
<gene>
    <name evidence="1" type="ORF">HMPREF0539_0015</name>
</gene>
<comment type="caution">
    <text evidence="1">The sequence shown here is derived from an EMBL/GenBank/DDBJ whole genome shotgun (WGS) entry which is preliminary data.</text>
</comment>
<evidence type="ECO:0000313" key="1">
    <source>
        <dbReference type="EMBL" id="EEN81843.1"/>
    </source>
</evidence>
<dbReference type="HOGENOM" id="CLU_2991083_0_0_9"/>
<organism evidence="1 2">
    <name type="scientific">Lacticaseibacillus rhamnosus (strain LMS2-1)</name>
    <dbReference type="NCBI Taxonomy" id="525361"/>
    <lineage>
        <taxon>Bacteria</taxon>
        <taxon>Bacillati</taxon>
        <taxon>Bacillota</taxon>
        <taxon>Bacilli</taxon>
        <taxon>Lactobacillales</taxon>
        <taxon>Lactobacillaceae</taxon>
        <taxon>Lacticaseibacillus</taxon>
    </lineage>
</organism>
<dbReference type="AlphaFoldDB" id="C2JSY1"/>
<dbReference type="EMBL" id="ACIZ01000004">
    <property type="protein sequence ID" value="EEN81843.1"/>
    <property type="molecule type" value="Genomic_DNA"/>
</dbReference>
<name>C2JSY1_LACRM</name>
<sequence length="57" mass="6420">MAWQKLADVYVALYGTTPIQIRSLPTLNDIFEDEEGQLMPNKADVKAWKAQLVAQAE</sequence>
<accession>C2JSY1</accession>
<protein>
    <submittedName>
        <fullName evidence="1">Uncharacterized protein</fullName>
    </submittedName>
</protein>
<keyword evidence="2" id="KW-1185">Reference proteome</keyword>
<proteinExistence type="predicted"/>
<evidence type="ECO:0000313" key="2">
    <source>
        <dbReference type="Proteomes" id="UP000004525"/>
    </source>
</evidence>
<dbReference type="Proteomes" id="UP000004525">
    <property type="component" value="Unassembled WGS sequence"/>
</dbReference>